<feature type="compositionally biased region" description="Polar residues" evidence="1">
    <location>
        <begin position="142"/>
        <end position="155"/>
    </location>
</feature>
<keyword evidence="3" id="KW-1185">Reference proteome</keyword>
<feature type="region of interest" description="Disordered" evidence="1">
    <location>
        <begin position="1"/>
        <end position="222"/>
    </location>
</feature>
<sequence>MNQPAENPDESDEEDYPLSYPLRFEVETRIIGPEVMHSTEKAPDVTQPGNESSPPTHSQTIPENLLELTPEVQCSDIPSSPIAEEEPSLIQFPPDDSVDVEPVEKELPSNQSNTNAEPESSIEPEETKQTENDQEEEPITLSEPTTNISQEQNDTVESEVVQHEKTDTETPLLTVSDLPVVPNTDTPCPTESSPVESPDTVSEPDHDALRRSERQRRAPAKFTYPQLGKPFISFAHSILEAFNNALVETFEGNPFPRENVMKGLMPV</sequence>
<proteinExistence type="predicted"/>
<evidence type="ECO:0000313" key="3">
    <source>
        <dbReference type="Proteomes" id="UP001178508"/>
    </source>
</evidence>
<dbReference type="EMBL" id="OY660871">
    <property type="protein sequence ID" value="CAJ1061256.1"/>
    <property type="molecule type" value="Genomic_DNA"/>
</dbReference>
<protein>
    <submittedName>
        <fullName evidence="2">Uncharacterized protein</fullName>
    </submittedName>
</protein>
<dbReference type="AlphaFoldDB" id="A0AAV1FK01"/>
<accession>A0AAV1FK01</accession>
<feature type="compositionally biased region" description="Polar residues" evidence="1">
    <location>
        <begin position="47"/>
        <end position="62"/>
    </location>
</feature>
<feature type="compositionally biased region" description="Polar residues" evidence="1">
    <location>
        <begin position="183"/>
        <end position="195"/>
    </location>
</feature>
<feature type="compositionally biased region" description="Polar residues" evidence="1">
    <location>
        <begin position="108"/>
        <end position="118"/>
    </location>
</feature>
<name>A0AAV1FK01_XYRNO</name>
<feature type="compositionally biased region" description="Basic and acidic residues" evidence="1">
    <location>
        <begin position="203"/>
        <end position="216"/>
    </location>
</feature>
<feature type="compositionally biased region" description="Acidic residues" evidence="1">
    <location>
        <begin position="7"/>
        <end position="16"/>
    </location>
</feature>
<dbReference type="Proteomes" id="UP001178508">
    <property type="component" value="Chromosome 8"/>
</dbReference>
<organism evidence="2 3">
    <name type="scientific">Xyrichtys novacula</name>
    <name type="common">Pearly razorfish</name>
    <name type="synonym">Hemipteronotus novacula</name>
    <dbReference type="NCBI Taxonomy" id="13765"/>
    <lineage>
        <taxon>Eukaryota</taxon>
        <taxon>Metazoa</taxon>
        <taxon>Chordata</taxon>
        <taxon>Craniata</taxon>
        <taxon>Vertebrata</taxon>
        <taxon>Euteleostomi</taxon>
        <taxon>Actinopterygii</taxon>
        <taxon>Neopterygii</taxon>
        <taxon>Teleostei</taxon>
        <taxon>Neoteleostei</taxon>
        <taxon>Acanthomorphata</taxon>
        <taxon>Eupercaria</taxon>
        <taxon>Labriformes</taxon>
        <taxon>Labridae</taxon>
        <taxon>Xyrichtys</taxon>
    </lineage>
</organism>
<reference evidence="2" key="1">
    <citation type="submission" date="2023-08" db="EMBL/GenBank/DDBJ databases">
        <authorList>
            <person name="Alioto T."/>
            <person name="Alioto T."/>
            <person name="Gomez Garrido J."/>
        </authorList>
    </citation>
    <scope>NUCLEOTIDE SEQUENCE</scope>
</reference>
<gene>
    <name evidence="2" type="ORF">XNOV1_A021126</name>
</gene>
<evidence type="ECO:0000313" key="2">
    <source>
        <dbReference type="EMBL" id="CAJ1061256.1"/>
    </source>
</evidence>
<evidence type="ECO:0000256" key="1">
    <source>
        <dbReference type="SAM" id="MobiDB-lite"/>
    </source>
</evidence>